<feature type="transmembrane region" description="Helical" evidence="1">
    <location>
        <begin position="275"/>
        <end position="297"/>
    </location>
</feature>
<feature type="transmembrane region" description="Helical" evidence="1">
    <location>
        <begin position="137"/>
        <end position="155"/>
    </location>
</feature>
<feature type="transmembrane region" description="Helical" evidence="1">
    <location>
        <begin position="72"/>
        <end position="94"/>
    </location>
</feature>
<keyword evidence="1" id="KW-0812">Transmembrane</keyword>
<accession>A0A2S7IEY6</accession>
<feature type="transmembrane region" description="Helical" evidence="1">
    <location>
        <begin position="106"/>
        <end position="125"/>
    </location>
</feature>
<evidence type="ECO:0000313" key="3">
    <source>
        <dbReference type="Proteomes" id="UP000239590"/>
    </source>
</evidence>
<gene>
    <name evidence="2" type="ORF">C5O19_24865</name>
</gene>
<protein>
    <submittedName>
        <fullName evidence="2">DUF5009 domain-containing protein</fullName>
    </submittedName>
</protein>
<dbReference type="PANTHER" id="PTHR31061:SF24">
    <property type="entry name" value="LD22376P"/>
    <property type="match status" value="1"/>
</dbReference>
<name>A0A2S7IEY6_9BACT</name>
<reference evidence="3" key="1">
    <citation type="submission" date="2018-02" db="EMBL/GenBank/DDBJ databases">
        <title>Genome sequencing of Solimonas sp. HR-BB.</title>
        <authorList>
            <person name="Lee Y."/>
            <person name="Jeon C.O."/>
        </authorList>
    </citation>
    <scope>NUCLEOTIDE SEQUENCE [LARGE SCALE GENOMIC DNA]</scope>
    <source>
        <strain evidence="3">HR-U</strain>
    </source>
</reference>
<dbReference type="OrthoDB" id="9788724at2"/>
<comment type="caution">
    <text evidence="2">The sequence shown here is derived from an EMBL/GenBank/DDBJ whole genome shotgun (WGS) entry which is preliminary data.</text>
</comment>
<proteinExistence type="predicted"/>
<sequence>MSLTATEPTLAQPVPIKRLLSLDTLRGFDMFWIMGGDEIFYALAKTTTWGWAAFMADQFTHPEWNGFRFYDLIFPLFLFMAGVSTPFSVGSRLEKGDEKGPLARKIITRGITLVIFGIIYNNGLFVKPIEEIRFCSVLGRIGLAGMFAQLIYLYASERAQYVWFFGILLGYWAALMLIPVPGCGAGVLTLECSLPGYVDRLLVPGKLYLTVHDPEGLLSTIPAICNALLGIYAGTILRNAMRRPEEKIQALVGLGVIFFILGWLWNMVFPVNKNLWTSSFVLVTGGCSLGLLALFYWIIDVKRYQKWTILFTVIGMNSILIYLAVLIINFEHIADFFFGGLIHQLSSEPLKAVLTVAGMILMKWLFLYILYQKKIFLRV</sequence>
<dbReference type="EMBL" id="PTRA01000010">
    <property type="protein sequence ID" value="PQA53229.1"/>
    <property type="molecule type" value="Genomic_DNA"/>
</dbReference>
<feature type="transmembrane region" description="Helical" evidence="1">
    <location>
        <begin position="162"/>
        <end position="180"/>
    </location>
</feature>
<feature type="transmembrane region" description="Helical" evidence="1">
    <location>
        <begin position="217"/>
        <end position="237"/>
    </location>
</feature>
<feature type="transmembrane region" description="Helical" evidence="1">
    <location>
        <begin position="249"/>
        <end position="269"/>
    </location>
</feature>
<dbReference type="AlphaFoldDB" id="A0A2S7IEY6"/>
<keyword evidence="3" id="KW-1185">Reference proteome</keyword>
<dbReference type="Proteomes" id="UP000239590">
    <property type="component" value="Unassembled WGS sequence"/>
</dbReference>
<evidence type="ECO:0000313" key="2">
    <source>
        <dbReference type="EMBL" id="PQA53229.1"/>
    </source>
</evidence>
<keyword evidence="1" id="KW-1133">Transmembrane helix</keyword>
<feature type="transmembrane region" description="Helical" evidence="1">
    <location>
        <begin position="350"/>
        <end position="371"/>
    </location>
</feature>
<evidence type="ECO:0000256" key="1">
    <source>
        <dbReference type="SAM" id="Phobius"/>
    </source>
</evidence>
<organism evidence="2 3">
    <name type="scientific">Siphonobacter curvatus</name>
    <dbReference type="NCBI Taxonomy" id="2094562"/>
    <lineage>
        <taxon>Bacteria</taxon>
        <taxon>Pseudomonadati</taxon>
        <taxon>Bacteroidota</taxon>
        <taxon>Cytophagia</taxon>
        <taxon>Cytophagales</taxon>
        <taxon>Cytophagaceae</taxon>
        <taxon>Siphonobacter</taxon>
    </lineage>
</organism>
<dbReference type="PANTHER" id="PTHR31061">
    <property type="entry name" value="LD22376P"/>
    <property type="match status" value="1"/>
</dbReference>
<keyword evidence="1" id="KW-0472">Membrane</keyword>
<dbReference type="RefSeq" id="WP_104716143.1">
    <property type="nucleotide sequence ID" value="NZ_PTRA01000010.1"/>
</dbReference>
<feature type="transmembrane region" description="Helical" evidence="1">
    <location>
        <begin position="309"/>
        <end position="330"/>
    </location>
</feature>